<dbReference type="RefSeq" id="WP_344751482.1">
    <property type="nucleotide sequence ID" value="NZ_BAABBW010000001.1"/>
</dbReference>
<dbReference type="InterPro" id="IPR052907">
    <property type="entry name" value="Beta-lactamase/esterase"/>
</dbReference>
<sequence length="390" mass="41357">MANTAADIRHRRSTGTVAPGFEPVQNELDAFLLADPRYSAQLAVRWKGEVIVDLTGGADLEKDSITGVFSASKGAAAITLATLVRNGRLDLDTPVAHYWPEFAAQGKGEILVRDLLSHKAGLVNVDGGLSEEDILRSSSGAAKLAAQFPHWRPGTAFGYHGITIGILMEELARRVTGISLQELYETTVRAPRDIDFYLGLPEDQEARFRPVLPMNPTPAQAAEIAANPVASDGLSALMYNAVHRDPTPGAKAFGPNSRDVRAAGPSALGGIGSASGLAALYASAIGHLGDPLLDADTIAAVSQQQSWGHDRTLGLDMCFAVVFMKPQPRMEFGSYRAFGHDGAGGAIGFADPLYDMSFGYIPMPMSYPGGVDPKAVRLSQIVRRCIAGLS</sequence>
<evidence type="ECO:0000313" key="3">
    <source>
        <dbReference type="Proteomes" id="UP001501079"/>
    </source>
</evidence>
<comment type="caution">
    <text evidence="2">The sequence shown here is derived from an EMBL/GenBank/DDBJ whole genome shotgun (WGS) entry which is preliminary data.</text>
</comment>
<keyword evidence="2" id="KW-0378">Hydrolase</keyword>
<dbReference type="Pfam" id="PF00144">
    <property type="entry name" value="Beta-lactamase"/>
    <property type="match status" value="1"/>
</dbReference>
<reference evidence="3" key="1">
    <citation type="journal article" date="2019" name="Int. J. Syst. Evol. Microbiol.">
        <title>The Global Catalogue of Microorganisms (GCM) 10K type strain sequencing project: providing services to taxonomists for standard genome sequencing and annotation.</title>
        <authorList>
            <consortium name="The Broad Institute Genomics Platform"/>
            <consortium name="The Broad Institute Genome Sequencing Center for Infectious Disease"/>
            <person name="Wu L."/>
            <person name="Ma J."/>
        </authorList>
    </citation>
    <scope>NUCLEOTIDE SEQUENCE [LARGE SCALE GENOMIC DNA]</scope>
    <source>
        <strain evidence="3">JCM 17591</strain>
    </source>
</reference>
<organism evidence="2 3">
    <name type="scientific">Gryllotalpicola koreensis</name>
    <dbReference type="NCBI Taxonomy" id="993086"/>
    <lineage>
        <taxon>Bacteria</taxon>
        <taxon>Bacillati</taxon>
        <taxon>Actinomycetota</taxon>
        <taxon>Actinomycetes</taxon>
        <taxon>Micrococcales</taxon>
        <taxon>Microbacteriaceae</taxon>
        <taxon>Gryllotalpicola</taxon>
    </lineage>
</organism>
<dbReference type="Proteomes" id="UP001501079">
    <property type="component" value="Unassembled WGS sequence"/>
</dbReference>
<gene>
    <name evidence="2" type="ORF">GCM10022287_02810</name>
</gene>
<proteinExistence type="predicted"/>
<dbReference type="PANTHER" id="PTHR43319:SF3">
    <property type="entry name" value="BETA-LACTAMASE-RELATED DOMAIN-CONTAINING PROTEIN"/>
    <property type="match status" value="1"/>
</dbReference>
<keyword evidence="3" id="KW-1185">Reference proteome</keyword>
<feature type="domain" description="Beta-lactamase-related" evidence="1">
    <location>
        <begin position="38"/>
        <end position="358"/>
    </location>
</feature>
<evidence type="ECO:0000259" key="1">
    <source>
        <dbReference type="Pfam" id="PF00144"/>
    </source>
</evidence>
<dbReference type="EMBL" id="BAABBW010000001">
    <property type="protein sequence ID" value="GAA4168137.1"/>
    <property type="molecule type" value="Genomic_DNA"/>
</dbReference>
<dbReference type="Gene3D" id="3.40.710.10">
    <property type="entry name" value="DD-peptidase/beta-lactamase superfamily"/>
    <property type="match status" value="1"/>
</dbReference>
<dbReference type="SUPFAM" id="SSF56601">
    <property type="entry name" value="beta-lactamase/transpeptidase-like"/>
    <property type="match status" value="1"/>
</dbReference>
<dbReference type="GO" id="GO:0016787">
    <property type="term" value="F:hydrolase activity"/>
    <property type="evidence" value="ECO:0007669"/>
    <property type="project" value="UniProtKB-KW"/>
</dbReference>
<name>A0ABP7ZQT2_9MICO</name>
<dbReference type="InterPro" id="IPR012338">
    <property type="entry name" value="Beta-lactam/transpept-like"/>
</dbReference>
<dbReference type="PANTHER" id="PTHR43319">
    <property type="entry name" value="BETA-LACTAMASE-RELATED"/>
    <property type="match status" value="1"/>
</dbReference>
<dbReference type="InterPro" id="IPR001466">
    <property type="entry name" value="Beta-lactam-related"/>
</dbReference>
<accession>A0ABP7ZQT2</accession>
<evidence type="ECO:0000313" key="2">
    <source>
        <dbReference type="EMBL" id="GAA4168137.1"/>
    </source>
</evidence>
<protein>
    <submittedName>
        <fullName evidence="2">Serine hydrolase domain-containing protein</fullName>
    </submittedName>
</protein>